<proteinExistence type="predicted"/>
<name>A0A3G1IW92_9EUKA</name>
<accession>A0A3G1IW92</accession>
<reference evidence="1" key="1">
    <citation type="submission" date="2017-05" db="EMBL/GenBank/DDBJ databases">
        <title>Plastid comparative genomics reveals ancient divergence between Glaucophyte genera.</title>
        <authorList>
            <person name="Figueroa-Martinez F.J."/>
            <person name="Jackson C."/>
            <person name="Reyes-Prieto A."/>
        </authorList>
    </citation>
    <scope>NUCLEOTIDE SEQUENCE</scope>
    <source>
        <strain evidence="1">SAG 4.97</strain>
    </source>
</reference>
<protein>
    <submittedName>
        <fullName evidence="1">Uncharacterized protein</fullName>
    </submittedName>
</protein>
<dbReference type="AlphaFoldDB" id="A0A3G1IW92"/>
<dbReference type="EMBL" id="MF167427">
    <property type="protein sequence ID" value="ASQ40327.1"/>
    <property type="molecule type" value="Genomic_DNA"/>
</dbReference>
<organism evidence="1">
    <name type="scientific">Cyanoptyche gloeocystis</name>
    <dbReference type="NCBI Taxonomy" id="77922"/>
    <lineage>
        <taxon>Eukaryota</taxon>
        <taxon>Glaucocystophyceae</taxon>
        <taxon>Glaucocystophyceae incertae sedis</taxon>
        <taxon>Cyanoptyche</taxon>
    </lineage>
</organism>
<evidence type="ECO:0000313" key="1">
    <source>
        <dbReference type="EMBL" id="ASQ40315.1"/>
    </source>
</evidence>
<keyword evidence="1" id="KW-0934">Plastid</keyword>
<geneLocation type="plastid" evidence="1"/>
<dbReference type="EMBL" id="MF167427">
    <property type="protein sequence ID" value="ASQ40315.1"/>
    <property type="molecule type" value="Genomic_DNA"/>
</dbReference>
<evidence type="ECO:0000313" key="2">
    <source>
        <dbReference type="EMBL" id="ASQ40327.1"/>
    </source>
</evidence>
<gene>
    <name evidence="1" type="primary">orf535</name>
    <name evidence="2" type="synonym">orf100</name>
</gene>
<sequence>MFVIGIQSQNIERQLDVRGGPPPPNIGRMSTVREAPSRNTIFVRN</sequence>